<dbReference type="CTD" id="68917483"/>
<dbReference type="KEGG" id="cbr:CBG_26001"/>
<proteinExistence type="predicted"/>
<dbReference type="InParanoid" id="B6IKV1"/>
<protein>
    <submittedName>
        <fullName evidence="1">Protein CBG26001</fullName>
    </submittedName>
</protein>
<evidence type="ECO:0000313" key="2">
    <source>
        <dbReference type="Proteomes" id="UP000008549"/>
    </source>
</evidence>
<name>B6IKV1_CAEBR</name>
<organism evidence="1 2">
    <name type="scientific">Caenorhabditis briggsae</name>
    <dbReference type="NCBI Taxonomy" id="6238"/>
    <lineage>
        <taxon>Eukaryota</taxon>
        <taxon>Metazoa</taxon>
        <taxon>Ecdysozoa</taxon>
        <taxon>Nematoda</taxon>
        <taxon>Chromadorea</taxon>
        <taxon>Rhabditida</taxon>
        <taxon>Rhabditina</taxon>
        <taxon>Rhabditomorpha</taxon>
        <taxon>Rhabditoidea</taxon>
        <taxon>Rhabditidae</taxon>
        <taxon>Peloderinae</taxon>
        <taxon>Caenorhabditis</taxon>
    </lineage>
</organism>
<gene>
    <name evidence="1" type="ORF">CBG26001</name>
    <name evidence="1" type="ORF">CBG_26001</name>
</gene>
<accession>B6IKV1</accession>
<sequence length="32" mass="3931">MLKKCKQTRLKLYTYRKNRIKFGKKLIKTTVT</sequence>
<dbReference type="HOGENOM" id="CLU_3392690_0_0_1"/>
<dbReference type="RefSeq" id="XP_045100090.1">
    <property type="nucleotide sequence ID" value="XM_045243730.1"/>
</dbReference>
<dbReference type="GeneID" id="68917483"/>
<keyword evidence="2" id="KW-1185">Reference proteome</keyword>
<reference evidence="1 2" key="1">
    <citation type="journal article" date="2003" name="PLoS Biol.">
        <title>The genome sequence of Caenorhabditis briggsae: a platform for comparative genomics.</title>
        <authorList>
            <person name="Stein L.D."/>
            <person name="Bao Z."/>
            <person name="Blasiar D."/>
            <person name="Blumenthal T."/>
            <person name="Brent M.R."/>
            <person name="Chen N."/>
            <person name="Chinwalla A."/>
            <person name="Clarke L."/>
            <person name="Clee C."/>
            <person name="Coghlan A."/>
            <person name="Coulson A."/>
            <person name="D'Eustachio P."/>
            <person name="Fitch D.H."/>
            <person name="Fulton L.A."/>
            <person name="Fulton R.E."/>
            <person name="Griffiths-Jones S."/>
            <person name="Harris T.W."/>
            <person name="Hillier L.W."/>
            <person name="Kamath R."/>
            <person name="Kuwabara P.E."/>
            <person name="Mardis E.R."/>
            <person name="Marra M.A."/>
            <person name="Miner T.L."/>
            <person name="Minx P."/>
            <person name="Mullikin J.C."/>
            <person name="Plumb R.W."/>
            <person name="Rogers J."/>
            <person name="Schein J.E."/>
            <person name="Sohrmann M."/>
            <person name="Spieth J."/>
            <person name="Stajich J.E."/>
            <person name="Wei C."/>
            <person name="Willey D."/>
            <person name="Wilson R.K."/>
            <person name="Durbin R."/>
            <person name="Waterston R.H."/>
        </authorList>
    </citation>
    <scope>NUCLEOTIDE SEQUENCE [LARGE SCALE GENOMIC DNA]</scope>
    <source>
        <strain evidence="1 2">AF16</strain>
    </source>
</reference>
<dbReference type="AlphaFoldDB" id="B6IKV1"/>
<dbReference type="Proteomes" id="UP000008549">
    <property type="component" value="Unassembled WGS sequence"/>
</dbReference>
<evidence type="ECO:0000313" key="1">
    <source>
        <dbReference type="EMBL" id="CAS00531.1"/>
    </source>
</evidence>
<reference evidence="1 2" key="2">
    <citation type="journal article" date="2011" name="PLoS Genet.">
        <title>Caenorhabditis briggsae recombinant inbred line genotypes reveal inter-strain incompatibility and the evolution of recombination.</title>
        <authorList>
            <person name="Ross J.A."/>
            <person name="Koboldt D.C."/>
            <person name="Staisch J.E."/>
            <person name="Chamberlin H.M."/>
            <person name="Gupta B.P."/>
            <person name="Miller R.D."/>
            <person name="Baird S.E."/>
            <person name="Haag E.S."/>
        </authorList>
    </citation>
    <scope>NUCLEOTIDE SEQUENCE [LARGE SCALE GENOMIC DNA]</scope>
    <source>
        <strain evidence="1 2">AF16</strain>
    </source>
</reference>
<dbReference type="EMBL" id="HE600936">
    <property type="protein sequence ID" value="CAS00531.1"/>
    <property type="molecule type" value="Genomic_DNA"/>
</dbReference>